<proteinExistence type="predicted"/>
<dbReference type="EMBL" id="JGYQ01000007">
    <property type="protein sequence ID" value="KFI48572.1"/>
    <property type="molecule type" value="Genomic_DNA"/>
</dbReference>
<reference evidence="4 5" key="1">
    <citation type="submission" date="2014-03" db="EMBL/GenBank/DDBJ databases">
        <title>Genomics of Bifidobacteria.</title>
        <authorList>
            <person name="Ventura M."/>
            <person name="Milani C."/>
            <person name="Lugli G.A."/>
        </authorList>
    </citation>
    <scope>NUCLEOTIDE SEQUENCE [LARGE SCALE GENOMIC DNA]</scope>
    <source>
        <strain evidence="4 5">LMG 10736</strain>
    </source>
</reference>
<dbReference type="GO" id="GO:0004252">
    <property type="term" value="F:serine-type endopeptidase activity"/>
    <property type="evidence" value="ECO:0007669"/>
    <property type="project" value="InterPro"/>
</dbReference>
<keyword evidence="4" id="KW-0645">Protease</keyword>
<keyword evidence="2" id="KW-0472">Membrane</keyword>
<dbReference type="GO" id="GO:0004176">
    <property type="term" value="F:ATP-dependent peptidase activity"/>
    <property type="evidence" value="ECO:0007669"/>
    <property type="project" value="InterPro"/>
</dbReference>
<feature type="region of interest" description="Disordered" evidence="1">
    <location>
        <begin position="121"/>
        <end position="146"/>
    </location>
</feature>
<dbReference type="InterPro" id="IPR008269">
    <property type="entry name" value="Lon_proteolytic"/>
</dbReference>
<name>A0A086ZPX2_9BIFI</name>
<dbReference type="GO" id="GO:0005524">
    <property type="term" value="F:ATP binding"/>
    <property type="evidence" value="ECO:0007669"/>
    <property type="project" value="InterPro"/>
</dbReference>
<evidence type="ECO:0000313" key="5">
    <source>
        <dbReference type="Proteomes" id="UP000029093"/>
    </source>
</evidence>
<dbReference type="PANTHER" id="PTHR10046">
    <property type="entry name" value="ATP DEPENDENT LON PROTEASE FAMILY MEMBER"/>
    <property type="match status" value="1"/>
</dbReference>
<protein>
    <submittedName>
        <fullName evidence="4">Lon protease (S16), C-terminal proteolytic domain</fullName>
    </submittedName>
</protein>
<accession>A0A086ZPX2</accession>
<dbReference type="InterPro" id="IPR027065">
    <property type="entry name" value="Lon_Prtase"/>
</dbReference>
<keyword evidence="5" id="KW-1185">Reference proteome</keyword>
<evidence type="ECO:0000259" key="3">
    <source>
        <dbReference type="Pfam" id="PF05362"/>
    </source>
</evidence>
<dbReference type="InterPro" id="IPR014721">
    <property type="entry name" value="Ribsml_uS5_D2-typ_fold_subgr"/>
</dbReference>
<dbReference type="InterPro" id="IPR020568">
    <property type="entry name" value="Ribosomal_Su5_D2-typ_SF"/>
</dbReference>
<keyword evidence="2" id="KW-1133">Transmembrane helix</keyword>
<dbReference type="SUPFAM" id="SSF54211">
    <property type="entry name" value="Ribosomal protein S5 domain 2-like"/>
    <property type="match status" value="1"/>
</dbReference>
<feature type="transmembrane region" description="Helical" evidence="2">
    <location>
        <begin position="29"/>
        <end position="53"/>
    </location>
</feature>
<evidence type="ECO:0000256" key="1">
    <source>
        <dbReference type="SAM" id="MobiDB-lite"/>
    </source>
</evidence>
<keyword evidence="4" id="KW-0378">Hydrolase</keyword>
<dbReference type="Proteomes" id="UP000029093">
    <property type="component" value="Unassembled WGS sequence"/>
</dbReference>
<dbReference type="Pfam" id="PF05362">
    <property type="entry name" value="Lon_C"/>
    <property type="match status" value="1"/>
</dbReference>
<dbReference type="GO" id="GO:0006508">
    <property type="term" value="P:proteolysis"/>
    <property type="evidence" value="ECO:0007669"/>
    <property type="project" value="UniProtKB-KW"/>
</dbReference>
<feature type="domain" description="Lon proteolytic" evidence="3">
    <location>
        <begin position="136"/>
        <end position="257"/>
    </location>
</feature>
<evidence type="ECO:0000313" key="4">
    <source>
        <dbReference type="EMBL" id="KFI48572.1"/>
    </source>
</evidence>
<comment type="caution">
    <text evidence="4">The sequence shown here is derived from an EMBL/GenBank/DDBJ whole genome shotgun (WGS) entry which is preliminary data.</text>
</comment>
<dbReference type="AlphaFoldDB" id="A0A086ZPX2"/>
<organism evidence="4 5">
    <name type="scientific">Bifidobacterium boum</name>
    <dbReference type="NCBI Taxonomy" id="78343"/>
    <lineage>
        <taxon>Bacteria</taxon>
        <taxon>Bacillati</taxon>
        <taxon>Actinomycetota</taxon>
        <taxon>Actinomycetes</taxon>
        <taxon>Bifidobacteriales</taxon>
        <taxon>Bifidobacteriaceae</taxon>
        <taxon>Bifidobacterium</taxon>
    </lineage>
</organism>
<dbReference type="Gene3D" id="3.30.230.10">
    <property type="match status" value="1"/>
</dbReference>
<dbReference type="GO" id="GO:0030163">
    <property type="term" value="P:protein catabolic process"/>
    <property type="evidence" value="ECO:0007669"/>
    <property type="project" value="InterPro"/>
</dbReference>
<sequence>MAGMSLTRIRRATVASLRRARSDFNRRSLGYYAGAFCVLLCVLVLIMPSPYVVETPGPTRNVLGTSDGKQIIAISGVATHKQSGQLLMVTVNAAGVPGYAMPNIETLAMYMRSDTTVLPSEAVFPPGQSSEDYDKESHHEMSGSQKSATKQALAYAKRLGVDTSGVRVRMHIDDIGGPSAGMMYTLGTISKLTARDETGGKIIAGTGTMENGGKVGAIGGIRLKMLGAKRDGAAWFLAPASNCDEVVGHVPSGLRDVKVSTLDEAYQALVAIGQGKGEKLPHCTV</sequence>
<keyword evidence="2" id="KW-0812">Transmembrane</keyword>
<gene>
    <name evidence="4" type="ORF">BBOU_0701</name>
</gene>
<evidence type="ECO:0000256" key="2">
    <source>
        <dbReference type="SAM" id="Phobius"/>
    </source>
</evidence>